<dbReference type="InterPro" id="IPR051468">
    <property type="entry name" value="Fungal_SecMetab_SDRs"/>
</dbReference>
<dbReference type="EMBL" id="JAGTJR010000011">
    <property type="protein sequence ID" value="KAH7052134.1"/>
    <property type="molecule type" value="Genomic_DNA"/>
</dbReference>
<dbReference type="PANTHER" id="PTHR43544">
    <property type="entry name" value="SHORT-CHAIN DEHYDROGENASE/REDUCTASE"/>
    <property type="match status" value="1"/>
</dbReference>
<evidence type="ECO:0000256" key="1">
    <source>
        <dbReference type="ARBA" id="ARBA00006484"/>
    </source>
</evidence>
<dbReference type="PANTHER" id="PTHR43544:SF36">
    <property type="entry name" value="CHAIN OXIDOREDUCTASE (CSGA), PUTATIVE (AFU_ORTHOLOGUE AFUA_4G00910)-RELATED"/>
    <property type="match status" value="1"/>
</dbReference>
<dbReference type="CDD" id="cd05325">
    <property type="entry name" value="carb_red_sniffer_like_SDR_c"/>
    <property type="match status" value="1"/>
</dbReference>
<dbReference type="Gene3D" id="3.40.50.720">
    <property type="entry name" value="NAD(P)-binding Rossmann-like Domain"/>
    <property type="match status" value="1"/>
</dbReference>
<dbReference type="Proteomes" id="UP000774617">
    <property type="component" value="Unassembled WGS sequence"/>
</dbReference>
<comment type="caution">
    <text evidence="3">The sequence shown here is derived from an EMBL/GenBank/DDBJ whole genome shotgun (WGS) entry which is preliminary data.</text>
</comment>
<dbReference type="InterPro" id="IPR002347">
    <property type="entry name" value="SDR_fam"/>
</dbReference>
<comment type="similarity">
    <text evidence="1 2">Belongs to the short-chain dehydrogenases/reductases (SDR) family.</text>
</comment>
<accession>A0ABQ8GFR2</accession>
<gene>
    <name evidence="3" type="ORF">B0J12DRAFT_64964</name>
</gene>
<dbReference type="InterPro" id="IPR036291">
    <property type="entry name" value="NAD(P)-bd_dom_sf"/>
</dbReference>
<evidence type="ECO:0000313" key="4">
    <source>
        <dbReference type="Proteomes" id="UP000774617"/>
    </source>
</evidence>
<proteinExistence type="inferred from homology"/>
<dbReference type="SUPFAM" id="SSF51735">
    <property type="entry name" value="NAD(P)-binding Rossmann-fold domains"/>
    <property type="match status" value="1"/>
</dbReference>
<dbReference type="PRINTS" id="PR00081">
    <property type="entry name" value="GDHRDH"/>
</dbReference>
<dbReference type="PRINTS" id="PR00080">
    <property type="entry name" value="SDRFAMILY"/>
</dbReference>
<reference evidence="3 4" key="1">
    <citation type="journal article" date="2021" name="Nat. Commun.">
        <title>Genetic determinants of endophytism in the Arabidopsis root mycobiome.</title>
        <authorList>
            <person name="Mesny F."/>
            <person name="Miyauchi S."/>
            <person name="Thiergart T."/>
            <person name="Pickel B."/>
            <person name="Atanasova L."/>
            <person name="Karlsson M."/>
            <person name="Huettel B."/>
            <person name="Barry K.W."/>
            <person name="Haridas S."/>
            <person name="Chen C."/>
            <person name="Bauer D."/>
            <person name="Andreopoulos W."/>
            <person name="Pangilinan J."/>
            <person name="LaButti K."/>
            <person name="Riley R."/>
            <person name="Lipzen A."/>
            <person name="Clum A."/>
            <person name="Drula E."/>
            <person name="Henrissat B."/>
            <person name="Kohler A."/>
            <person name="Grigoriev I.V."/>
            <person name="Martin F.M."/>
            <person name="Hacquard S."/>
        </authorList>
    </citation>
    <scope>NUCLEOTIDE SEQUENCE [LARGE SCALE GENOMIC DNA]</scope>
    <source>
        <strain evidence="3 4">MPI-SDFR-AT-0080</strain>
    </source>
</reference>
<protein>
    <submittedName>
        <fullName evidence="3">Short-chain dehydrogenase-like protein</fullName>
    </submittedName>
</protein>
<dbReference type="Pfam" id="PF00106">
    <property type="entry name" value="adh_short"/>
    <property type="match status" value="1"/>
</dbReference>
<keyword evidence="4" id="KW-1185">Reference proteome</keyword>
<organism evidence="3 4">
    <name type="scientific">Macrophomina phaseolina</name>
    <dbReference type="NCBI Taxonomy" id="35725"/>
    <lineage>
        <taxon>Eukaryota</taxon>
        <taxon>Fungi</taxon>
        <taxon>Dikarya</taxon>
        <taxon>Ascomycota</taxon>
        <taxon>Pezizomycotina</taxon>
        <taxon>Dothideomycetes</taxon>
        <taxon>Dothideomycetes incertae sedis</taxon>
        <taxon>Botryosphaeriales</taxon>
        <taxon>Botryosphaeriaceae</taxon>
        <taxon>Macrophomina</taxon>
    </lineage>
</organism>
<evidence type="ECO:0000313" key="3">
    <source>
        <dbReference type="EMBL" id="KAH7052134.1"/>
    </source>
</evidence>
<name>A0ABQ8GFR2_9PEZI</name>
<evidence type="ECO:0000256" key="2">
    <source>
        <dbReference type="RuleBase" id="RU000363"/>
    </source>
</evidence>
<sequence length="252" mass="26803">MASYLITGSSRGLGLAIAGLIASKPASEVSKVFASARSETEGVKKLIAESNGRVEFVQLDVTSQESAKKAASQVEQSLNGKGLDVIINNAGVMNYTPNGIENMTDLDDTFKINVTSVHYVTSAFLPLLKKGNLKKVVNISTTLGSITKAPTYALFPVPAYKVSKAALNMLTVQYAQSFAEEGFTFVAVSPGWVQTDLGGSSADLTVEQGSKAVTDIVFRVSKSDTGKFFNVHVPGWEHAEGINQYDGACPPW</sequence>